<evidence type="ECO:0000256" key="1">
    <source>
        <dbReference type="ARBA" id="ARBA00004123"/>
    </source>
</evidence>
<keyword evidence="7 11" id="KW-0156">Chromatin regulator</keyword>
<dbReference type="Proteomes" id="UP001626550">
    <property type="component" value="Unassembled WGS sequence"/>
</dbReference>
<feature type="domain" description="DOT1" evidence="12">
    <location>
        <begin position="16"/>
        <end position="348"/>
    </location>
</feature>
<evidence type="ECO:0000256" key="9">
    <source>
        <dbReference type="ARBA" id="ARBA00029821"/>
    </source>
</evidence>
<dbReference type="PANTHER" id="PTHR21451:SF0">
    <property type="entry name" value="HISTONE-LYSINE N-METHYLTRANSFERASE, H3 LYSINE-79 SPECIFIC"/>
    <property type="match status" value="1"/>
</dbReference>
<evidence type="ECO:0000259" key="12">
    <source>
        <dbReference type="PROSITE" id="PS51569"/>
    </source>
</evidence>
<comment type="catalytic activity">
    <reaction evidence="10 11">
        <text>L-lysyl(79)-[histone H3] + 3 S-adenosyl-L-methionine = N(6),N(6),N(6)-trimethyl-L-lysyl(79)-[histone H3] + 3 S-adenosyl-L-homocysteine + 3 H(+)</text>
        <dbReference type="Rhea" id="RHEA:60328"/>
        <dbReference type="Rhea" id="RHEA-COMP:15549"/>
        <dbReference type="Rhea" id="RHEA-COMP:15552"/>
        <dbReference type="ChEBI" id="CHEBI:15378"/>
        <dbReference type="ChEBI" id="CHEBI:29969"/>
        <dbReference type="ChEBI" id="CHEBI:57856"/>
        <dbReference type="ChEBI" id="CHEBI:59789"/>
        <dbReference type="ChEBI" id="CHEBI:61961"/>
        <dbReference type="EC" id="2.1.1.360"/>
    </reaction>
</comment>
<evidence type="ECO:0000256" key="6">
    <source>
        <dbReference type="ARBA" id="ARBA00022691"/>
    </source>
</evidence>
<proteinExistence type="inferred from homology"/>
<comment type="similarity">
    <text evidence="11">Belongs to the class I-like SAM-binding methyltransferase superfamily. DOT1 family.</text>
</comment>
<comment type="miscellaneous">
    <text evidence="11">In contrast to other lysine histone methyltransferases, it does not contain a SET domain, suggesting the existence of another mechanism for methylation of lysine residues of histones.</text>
</comment>
<dbReference type="GO" id="GO:0005634">
    <property type="term" value="C:nucleus"/>
    <property type="evidence" value="ECO:0007669"/>
    <property type="project" value="UniProtKB-SubCell"/>
</dbReference>
<evidence type="ECO:0000256" key="7">
    <source>
        <dbReference type="ARBA" id="ARBA00022853"/>
    </source>
</evidence>
<dbReference type="SUPFAM" id="SSF53335">
    <property type="entry name" value="S-adenosyl-L-methionine-dependent methyltransferases"/>
    <property type="match status" value="1"/>
</dbReference>
<name>A0ABD2Q791_9PLAT</name>
<evidence type="ECO:0000313" key="13">
    <source>
        <dbReference type="EMBL" id="KAL3315436.1"/>
    </source>
</evidence>
<sequence>MTQNTAIKLISPTDAPEAIFNWSNVPKSNWKEDQNEQNELVDIIKWVTNDVEELSQNSSFVYALKNVDASSFESVSNLCNLYNRLIVQIRENWKLNNITPNFLNKKALIPHLKFIISQCYNRSVSDPEKLNQYPPFSAQVYGETSFELVLEILKCVEINKKDSFIDLGSGVGQVVIQVAAISDATMCIGIEKAEYPAQCASLLDKEFRRWMAFYGKRYQPYSLERNDFLAPVAHEKIISSSIIFANNFAFGPEVDHQLKERFQNLREGARIVSSKEFCPLNFRITDRNLGGMLHIHPFFTFCSDIGSIMKVECLDAVENAVSWTDKPFSYFLHTIDRSFVRINFSPFTC</sequence>
<reference evidence="13 14" key="1">
    <citation type="submission" date="2024-11" db="EMBL/GenBank/DDBJ databases">
        <title>Adaptive evolution of stress response genes in parasites aligns with host niche diversity.</title>
        <authorList>
            <person name="Hahn C."/>
            <person name="Resl P."/>
        </authorList>
    </citation>
    <scope>NUCLEOTIDE SEQUENCE [LARGE SCALE GENOMIC DNA]</scope>
    <source>
        <strain evidence="13">EGGRZ-B1_66</strain>
        <tissue evidence="13">Body</tissue>
    </source>
</reference>
<evidence type="ECO:0000256" key="11">
    <source>
        <dbReference type="RuleBase" id="RU271113"/>
    </source>
</evidence>
<evidence type="ECO:0000256" key="4">
    <source>
        <dbReference type="ARBA" id="ARBA00022603"/>
    </source>
</evidence>
<evidence type="ECO:0000256" key="3">
    <source>
        <dbReference type="ARBA" id="ARBA00020987"/>
    </source>
</evidence>
<organism evidence="13 14">
    <name type="scientific">Cichlidogyrus casuarinus</name>
    <dbReference type="NCBI Taxonomy" id="1844966"/>
    <lineage>
        <taxon>Eukaryota</taxon>
        <taxon>Metazoa</taxon>
        <taxon>Spiralia</taxon>
        <taxon>Lophotrochozoa</taxon>
        <taxon>Platyhelminthes</taxon>
        <taxon>Monogenea</taxon>
        <taxon>Monopisthocotylea</taxon>
        <taxon>Dactylogyridea</taxon>
        <taxon>Ancyrocephalidae</taxon>
        <taxon>Cichlidogyrus</taxon>
    </lineage>
</organism>
<dbReference type="Gene3D" id="1.10.260.60">
    <property type="match status" value="1"/>
</dbReference>
<dbReference type="FunFam" id="3.40.50.150:FF:000033">
    <property type="entry name" value="Histone-lysine N-methyltransferase, H3 lysine-79 specific"/>
    <property type="match status" value="1"/>
</dbReference>
<keyword evidence="4 11" id="KW-0489">Methyltransferase</keyword>
<dbReference type="EMBL" id="JBJKFK010000752">
    <property type="protein sequence ID" value="KAL3315436.1"/>
    <property type="molecule type" value="Genomic_DNA"/>
</dbReference>
<protein>
    <recommendedName>
        <fullName evidence="3 11">Histone-lysine N-methyltransferase, H3 lysine-79 specific</fullName>
        <ecNumber evidence="2 11">2.1.1.360</ecNumber>
    </recommendedName>
    <alternativeName>
        <fullName evidence="9 11">Histone H3-K79 methyltransferase</fullName>
    </alternativeName>
</protein>
<dbReference type="Pfam" id="PF08123">
    <property type="entry name" value="DOT1"/>
    <property type="match status" value="1"/>
</dbReference>
<evidence type="ECO:0000256" key="10">
    <source>
        <dbReference type="ARBA" id="ARBA00047770"/>
    </source>
</evidence>
<keyword evidence="14" id="KW-1185">Reference proteome</keyword>
<evidence type="ECO:0000256" key="5">
    <source>
        <dbReference type="ARBA" id="ARBA00022679"/>
    </source>
</evidence>
<dbReference type="EC" id="2.1.1.360" evidence="2 11"/>
<keyword evidence="6 11" id="KW-0949">S-adenosyl-L-methionine</keyword>
<dbReference type="InterPro" id="IPR030445">
    <property type="entry name" value="H3-K79_meTrfase"/>
</dbReference>
<comment type="subcellular location">
    <subcellularLocation>
        <location evidence="1 11">Nucleus</location>
    </subcellularLocation>
</comment>
<dbReference type="InterPro" id="IPR025789">
    <property type="entry name" value="DOT1_dom"/>
</dbReference>
<dbReference type="PROSITE" id="PS51569">
    <property type="entry name" value="DOT1"/>
    <property type="match status" value="1"/>
</dbReference>
<keyword evidence="5 11" id="KW-0808">Transferase</keyword>
<dbReference type="GO" id="GO:0140956">
    <property type="term" value="F:histone H3K79 trimethyltransferase activity"/>
    <property type="evidence" value="ECO:0007669"/>
    <property type="project" value="UniProtKB-EC"/>
</dbReference>
<evidence type="ECO:0000256" key="2">
    <source>
        <dbReference type="ARBA" id="ARBA00012190"/>
    </source>
</evidence>
<dbReference type="InterPro" id="IPR029063">
    <property type="entry name" value="SAM-dependent_MTases_sf"/>
</dbReference>
<dbReference type="AlphaFoldDB" id="A0ABD2Q791"/>
<keyword evidence="8 11" id="KW-0539">Nucleus</keyword>
<comment type="function">
    <text evidence="11">Histone methyltransferase that specifically trimethylates histone H3 to form H3K79me3. This methylation is required for telomere silencing and for the pachytene checkpoint during the meiotic cell cycle by allowing the recruitment of RAD9 to double strand breaks. Nucleosomes are preferred as substrate compared to free histone.</text>
</comment>
<dbReference type="GO" id="GO:0032259">
    <property type="term" value="P:methylation"/>
    <property type="evidence" value="ECO:0007669"/>
    <property type="project" value="UniProtKB-KW"/>
</dbReference>
<dbReference type="Gene3D" id="3.40.50.150">
    <property type="entry name" value="Vaccinia Virus protein VP39"/>
    <property type="match status" value="1"/>
</dbReference>
<accession>A0ABD2Q791</accession>
<evidence type="ECO:0000313" key="14">
    <source>
        <dbReference type="Proteomes" id="UP001626550"/>
    </source>
</evidence>
<dbReference type="PANTHER" id="PTHR21451">
    <property type="entry name" value="HISTONE H3 METHYLTRANSFERASE"/>
    <property type="match status" value="1"/>
</dbReference>
<comment type="caution">
    <text evidence="13">The sequence shown here is derived from an EMBL/GenBank/DDBJ whole genome shotgun (WGS) entry which is preliminary data.</text>
</comment>
<gene>
    <name evidence="13" type="primary">DOT1L_1</name>
    <name evidence="13" type="ORF">Ciccas_005928</name>
</gene>
<evidence type="ECO:0000256" key="8">
    <source>
        <dbReference type="ARBA" id="ARBA00023242"/>
    </source>
</evidence>